<dbReference type="Gene3D" id="3.50.50.60">
    <property type="entry name" value="FAD/NAD(P)-binding domain"/>
    <property type="match status" value="1"/>
</dbReference>
<dbReference type="InterPro" id="IPR006076">
    <property type="entry name" value="FAD-dep_OxRdtase"/>
</dbReference>
<keyword evidence="6" id="KW-1185">Reference proteome</keyword>
<protein>
    <recommendedName>
        <fullName evidence="2">FAD-dependent oxidoreductase domain-containing protein 1</fullName>
    </recommendedName>
</protein>
<dbReference type="Proteomes" id="UP001162483">
    <property type="component" value="Unassembled WGS sequence"/>
</dbReference>
<evidence type="ECO:0000313" key="6">
    <source>
        <dbReference type="Proteomes" id="UP001162483"/>
    </source>
</evidence>
<comment type="function">
    <text evidence="3">Required for the assembly of the mitochondrial membrane respiratory chain NADH dehydrogenase (Complex I). Involved in mid-late stages of complex I assembly.</text>
</comment>
<dbReference type="InterPro" id="IPR036188">
    <property type="entry name" value="FAD/NAD-bd_sf"/>
</dbReference>
<keyword evidence="1" id="KW-0560">Oxidoreductase</keyword>
<evidence type="ECO:0000256" key="1">
    <source>
        <dbReference type="ARBA" id="ARBA00023002"/>
    </source>
</evidence>
<evidence type="ECO:0000256" key="2">
    <source>
        <dbReference type="ARBA" id="ARBA00039785"/>
    </source>
</evidence>
<dbReference type="PANTHER" id="PTHR13847">
    <property type="entry name" value="SARCOSINE DEHYDROGENASE-RELATED"/>
    <property type="match status" value="1"/>
</dbReference>
<name>A0ABN9G9Y0_9NEOB</name>
<dbReference type="SUPFAM" id="SSF51905">
    <property type="entry name" value="FAD/NAD(P)-binding domain"/>
    <property type="match status" value="1"/>
</dbReference>
<gene>
    <name evidence="5" type="ORF">SPARVUS_LOCUS13736121</name>
</gene>
<dbReference type="Pfam" id="PF01266">
    <property type="entry name" value="DAO"/>
    <property type="match status" value="1"/>
</dbReference>
<evidence type="ECO:0000259" key="4">
    <source>
        <dbReference type="Pfam" id="PF01266"/>
    </source>
</evidence>
<organism evidence="5 6">
    <name type="scientific">Staurois parvus</name>
    <dbReference type="NCBI Taxonomy" id="386267"/>
    <lineage>
        <taxon>Eukaryota</taxon>
        <taxon>Metazoa</taxon>
        <taxon>Chordata</taxon>
        <taxon>Craniata</taxon>
        <taxon>Vertebrata</taxon>
        <taxon>Euteleostomi</taxon>
        <taxon>Amphibia</taxon>
        <taxon>Batrachia</taxon>
        <taxon>Anura</taxon>
        <taxon>Neobatrachia</taxon>
        <taxon>Ranoidea</taxon>
        <taxon>Ranidae</taxon>
        <taxon>Staurois</taxon>
    </lineage>
</organism>
<dbReference type="EMBL" id="CATNWA010018246">
    <property type="protein sequence ID" value="CAI9606208.1"/>
    <property type="molecule type" value="Genomic_DNA"/>
</dbReference>
<accession>A0ABN9G9Y0</accession>
<reference evidence="5" key="1">
    <citation type="submission" date="2023-05" db="EMBL/GenBank/DDBJ databases">
        <authorList>
            <person name="Stuckert A."/>
        </authorList>
    </citation>
    <scope>NUCLEOTIDE SEQUENCE</scope>
</reference>
<feature type="domain" description="FAD dependent oxidoreductase" evidence="4">
    <location>
        <begin position="84"/>
        <end position="325"/>
    </location>
</feature>
<evidence type="ECO:0000256" key="3">
    <source>
        <dbReference type="ARBA" id="ARBA00046185"/>
    </source>
</evidence>
<dbReference type="PANTHER" id="PTHR13847:SF287">
    <property type="entry name" value="FAD-DEPENDENT OXIDOREDUCTASE DOMAIN-CONTAINING PROTEIN 1"/>
    <property type="match status" value="1"/>
</dbReference>
<dbReference type="Gene3D" id="3.30.9.10">
    <property type="entry name" value="D-Amino Acid Oxidase, subunit A, domain 2"/>
    <property type="match status" value="1"/>
</dbReference>
<feature type="non-terminal residue" evidence="5">
    <location>
        <position position="335"/>
    </location>
</feature>
<proteinExistence type="predicted"/>
<evidence type="ECO:0000313" key="5">
    <source>
        <dbReference type="EMBL" id="CAI9606208.1"/>
    </source>
</evidence>
<comment type="caution">
    <text evidence="5">The sequence shown here is derived from an EMBL/GenBank/DDBJ whole genome shotgun (WGS) entry which is preliminary data.</text>
</comment>
<sequence length="335" mass="37246">MRAMGVWRRAWLLCKGSPQHGALVWTHRGLRTGAALLRGREDPPNYPSLTQEFDKFQKKLLVSLPKSKWSPLKSTKHLPPEHSDLVIVGGGVMAWSIAFWLKLLQDQTSTYSIVVVERDPTYSQASTVLSVGGIRQQFSRPENIQMSLFGAHFLLKINEYLGMVNEDPIDIQFNPSGYLFLSSEKGAEILEKNYKTQREHGAIGILYSPEQLKKKFPWINTQDVVLASYGLENEGWFDPWTFLTALKRKAISMGVEFCQGEVTGFDTVTQDMVTESGDLVTFTTIKNAIVSMSHSLENQPVECSAVINAAGAWSAKVAEMAGVGLGNPNTIYGTK</sequence>